<protein>
    <submittedName>
        <fullName evidence="4">TetR/AcrR family transcriptional regulator</fullName>
    </submittedName>
</protein>
<gene>
    <name evidence="4" type="ORF">E0W69_011420</name>
</gene>
<dbReference type="EMBL" id="CP044016">
    <property type="protein sequence ID" value="QES89245.1"/>
    <property type="molecule type" value="Genomic_DNA"/>
</dbReference>
<dbReference type="InterPro" id="IPR009057">
    <property type="entry name" value="Homeodomain-like_sf"/>
</dbReference>
<keyword evidence="5" id="KW-1185">Reference proteome</keyword>
<dbReference type="Gene3D" id="1.10.357.10">
    <property type="entry name" value="Tetracycline Repressor, domain 2"/>
    <property type="match status" value="1"/>
</dbReference>
<organism evidence="4 5">
    <name type="scientific">Rhizosphaericola mali</name>
    <dbReference type="NCBI Taxonomy" id="2545455"/>
    <lineage>
        <taxon>Bacteria</taxon>
        <taxon>Pseudomonadati</taxon>
        <taxon>Bacteroidota</taxon>
        <taxon>Chitinophagia</taxon>
        <taxon>Chitinophagales</taxon>
        <taxon>Chitinophagaceae</taxon>
        <taxon>Rhizosphaericola</taxon>
    </lineage>
</organism>
<evidence type="ECO:0000256" key="2">
    <source>
        <dbReference type="PROSITE-ProRule" id="PRU00335"/>
    </source>
</evidence>
<dbReference type="Pfam" id="PF00440">
    <property type="entry name" value="TetR_N"/>
    <property type="match status" value="1"/>
</dbReference>
<dbReference type="InterPro" id="IPR001647">
    <property type="entry name" value="HTH_TetR"/>
</dbReference>
<dbReference type="GO" id="GO:0003677">
    <property type="term" value="F:DNA binding"/>
    <property type="evidence" value="ECO:0007669"/>
    <property type="project" value="UniProtKB-UniRule"/>
</dbReference>
<reference evidence="4 5" key="1">
    <citation type="submission" date="2019-09" db="EMBL/GenBank/DDBJ databases">
        <title>Complete genome sequence of Arachidicoccus sp. B3-10 isolated from apple orchard soil.</title>
        <authorList>
            <person name="Kim H.S."/>
            <person name="Han K.-I."/>
            <person name="Suh M.K."/>
            <person name="Lee K.C."/>
            <person name="Eom M.K."/>
            <person name="Kim J.-S."/>
            <person name="Kang S.W."/>
            <person name="Sin Y."/>
            <person name="Lee J.-S."/>
        </authorList>
    </citation>
    <scope>NUCLEOTIDE SEQUENCE [LARGE SCALE GENOMIC DNA]</scope>
    <source>
        <strain evidence="4 5">B3-10</strain>
    </source>
</reference>
<keyword evidence="1 2" id="KW-0238">DNA-binding</keyword>
<dbReference type="SUPFAM" id="SSF46689">
    <property type="entry name" value="Homeodomain-like"/>
    <property type="match status" value="1"/>
</dbReference>
<proteinExistence type="predicted"/>
<accession>A0A5P2G1D6</accession>
<feature type="DNA-binding region" description="H-T-H motif" evidence="2">
    <location>
        <begin position="30"/>
        <end position="49"/>
    </location>
</feature>
<evidence type="ECO:0000256" key="1">
    <source>
        <dbReference type="ARBA" id="ARBA00023125"/>
    </source>
</evidence>
<dbReference type="AlphaFoldDB" id="A0A5P2G1D6"/>
<dbReference type="PROSITE" id="PS50977">
    <property type="entry name" value="HTH_TETR_2"/>
    <property type="match status" value="1"/>
</dbReference>
<name>A0A5P2G1D6_9BACT</name>
<dbReference type="Gene3D" id="1.10.10.60">
    <property type="entry name" value="Homeodomain-like"/>
    <property type="match status" value="1"/>
</dbReference>
<dbReference type="KEGG" id="arac:E0W69_011420"/>
<evidence type="ECO:0000313" key="5">
    <source>
        <dbReference type="Proteomes" id="UP000292424"/>
    </source>
</evidence>
<sequence length="197" mass="23217">MEISVNTEMRDKIILACKKVFEKKHFSDISMDDFAKATKMGRSSLYYYFKNKFEVFKAIALIECMDVMKHAFEKTSAKNTLSENFIIFYSNKIKALTKLTTNRYPYILEDVQTIPELFRGLMDETMACEKKTILRFLDWAISSKEIAHVQLDDLEFLSYVIVNTFKAIEFEIFLYGKTEFYENRIEWTSKILTKGLT</sequence>
<dbReference type="Proteomes" id="UP000292424">
    <property type="component" value="Chromosome"/>
</dbReference>
<evidence type="ECO:0000313" key="4">
    <source>
        <dbReference type="EMBL" id="QES89245.1"/>
    </source>
</evidence>
<dbReference type="RefSeq" id="WP_131330191.1">
    <property type="nucleotide sequence ID" value="NZ_CP044016.1"/>
</dbReference>
<feature type="domain" description="HTH tetR-type" evidence="3">
    <location>
        <begin position="7"/>
        <end position="67"/>
    </location>
</feature>
<evidence type="ECO:0000259" key="3">
    <source>
        <dbReference type="PROSITE" id="PS50977"/>
    </source>
</evidence>
<dbReference type="OrthoDB" id="9789566at2"/>